<evidence type="ECO:0000313" key="2">
    <source>
        <dbReference type="Proteomes" id="UP000887320"/>
    </source>
</evidence>
<comment type="caution">
    <text evidence="1">The sequence shown here is derived from an EMBL/GenBank/DDBJ whole genome shotgun (WGS) entry which is preliminary data.</text>
</comment>
<organism evidence="1 2">
    <name type="scientific">Acinetobacter guillouiae</name>
    <name type="common">Acinetobacter genomosp. 11</name>
    <dbReference type="NCBI Taxonomy" id="106649"/>
    <lineage>
        <taxon>Bacteria</taxon>
        <taxon>Pseudomonadati</taxon>
        <taxon>Pseudomonadota</taxon>
        <taxon>Gammaproteobacteria</taxon>
        <taxon>Moraxellales</taxon>
        <taxon>Moraxellaceae</taxon>
        <taxon>Acinetobacter</taxon>
    </lineage>
</organism>
<accession>A0A077L9B3</accession>
<dbReference type="GeneID" id="67746423"/>
<sequence>MGEIHTFWFLVVAIVFAIIFGRLGTMLREQIEKANANSVNGSKFKRLKTNKLS</sequence>
<evidence type="ECO:0000313" key="1">
    <source>
        <dbReference type="EMBL" id="MCF0266354.1"/>
    </source>
</evidence>
<proteinExistence type="predicted"/>
<dbReference type="EMBL" id="JAHWXT010000007">
    <property type="protein sequence ID" value="MCF0266354.1"/>
    <property type="molecule type" value="Genomic_DNA"/>
</dbReference>
<dbReference type="KEGG" id="agu:AS4_38840"/>
<dbReference type="Proteomes" id="UP000887320">
    <property type="component" value="Unassembled WGS sequence"/>
</dbReference>
<reference evidence="1" key="1">
    <citation type="submission" date="2021-07" db="EMBL/GenBank/DDBJ databases">
        <authorList>
            <person name="Fernandez M."/>
            <person name="Pereira P."/>
            <person name="Torres Tejerizo G.A."/>
            <person name="Gonzalez P."/>
            <person name="Agostini E."/>
        </authorList>
    </citation>
    <scope>NUCLEOTIDE SEQUENCE</scope>
    <source>
        <strain evidence="1">SFC 500-1A</strain>
    </source>
</reference>
<dbReference type="AlphaFoldDB" id="A0A077L9B3"/>
<protein>
    <submittedName>
        <fullName evidence="1">Uncharacterized protein</fullName>
    </submittedName>
</protein>
<dbReference type="STRING" id="106649.GCA_000829655_02595"/>
<name>A0A077L9B3_ACIGI</name>
<gene>
    <name evidence="1" type="ORF">KW868_18045</name>
</gene>
<dbReference type="RefSeq" id="WP_004725737.1">
    <property type="nucleotide sequence ID" value="NZ_AP014630.1"/>
</dbReference>